<dbReference type="Gene3D" id="1.10.10.10">
    <property type="entry name" value="Winged helix-like DNA-binding domain superfamily/Winged helix DNA-binding domain"/>
    <property type="match status" value="1"/>
</dbReference>
<evidence type="ECO:0000259" key="5">
    <source>
        <dbReference type="PROSITE" id="PS50931"/>
    </source>
</evidence>
<dbReference type="GO" id="GO:0003700">
    <property type="term" value="F:DNA-binding transcription factor activity"/>
    <property type="evidence" value="ECO:0007669"/>
    <property type="project" value="InterPro"/>
</dbReference>
<evidence type="ECO:0000256" key="1">
    <source>
        <dbReference type="ARBA" id="ARBA00009437"/>
    </source>
</evidence>
<reference evidence="6" key="1">
    <citation type="submission" date="2020-09" db="EMBL/GenBank/DDBJ databases">
        <title>Secondary metabolite and genome analysis of marine Streptomyces chumphonensis KK1-2T.</title>
        <authorList>
            <person name="Phongsopitanun W."/>
            <person name="Kanchanasin P."/>
            <person name="Pittayakhajonwut P."/>
            <person name="Suwanborirux K."/>
            <person name="Tanasupawat S."/>
        </authorList>
    </citation>
    <scope>NUCLEOTIDE SEQUENCE</scope>
    <source>
        <strain evidence="6">KK1-2</strain>
    </source>
</reference>
<dbReference type="InterPro" id="IPR000847">
    <property type="entry name" value="LysR_HTH_N"/>
</dbReference>
<organism evidence="6 7">
    <name type="scientific">Streptomyces chumphonensis</name>
    <dbReference type="NCBI Taxonomy" id="1214925"/>
    <lineage>
        <taxon>Bacteria</taxon>
        <taxon>Bacillati</taxon>
        <taxon>Actinomycetota</taxon>
        <taxon>Actinomycetes</taxon>
        <taxon>Kitasatosporales</taxon>
        <taxon>Streptomycetaceae</taxon>
        <taxon>Streptomyces</taxon>
    </lineage>
</organism>
<dbReference type="GO" id="GO:0003677">
    <property type="term" value="F:DNA binding"/>
    <property type="evidence" value="ECO:0007669"/>
    <property type="project" value="UniProtKB-KW"/>
</dbReference>
<comment type="similarity">
    <text evidence="1">Belongs to the LysR transcriptional regulatory family.</text>
</comment>
<dbReference type="AlphaFoldDB" id="A0A927F2V0"/>
<dbReference type="InterPro" id="IPR036390">
    <property type="entry name" value="WH_DNA-bd_sf"/>
</dbReference>
<evidence type="ECO:0000256" key="2">
    <source>
        <dbReference type="ARBA" id="ARBA00023015"/>
    </source>
</evidence>
<keyword evidence="4" id="KW-0804">Transcription</keyword>
<dbReference type="InterPro" id="IPR005119">
    <property type="entry name" value="LysR_subst-bd"/>
</dbReference>
<evidence type="ECO:0000313" key="7">
    <source>
        <dbReference type="Proteomes" id="UP000632289"/>
    </source>
</evidence>
<dbReference type="Pfam" id="PF03466">
    <property type="entry name" value="LysR_substrate"/>
    <property type="match status" value="1"/>
</dbReference>
<dbReference type="SUPFAM" id="SSF46785">
    <property type="entry name" value="Winged helix' DNA-binding domain"/>
    <property type="match status" value="1"/>
</dbReference>
<protein>
    <submittedName>
        <fullName evidence="6">LysR family transcriptional regulator</fullName>
    </submittedName>
</protein>
<comment type="caution">
    <text evidence="6">The sequence shown here is derived from an EMBL/GenBank/DDBJ whole genome shotgun (WGS) entry which is preliminary data.</text>
</comment>
<accession>A0A927F2V0</accession>
<keyword evidence="2" id="KW-0805">Transcription regulation</keyword>
<evidence type="ECO:0000313" key="6">
    <source>
        <dbReference type="EMBL" id="MBD3933717.1"/>
    </source>
</evidence>
<dbReference type="CDD" id="cd08414">
    <property type="entry name" value="PBP2_LTTR_aromatics_like"/>
    <property type="match status" value="1"/>
</dbReference>
<keyword evidence="3" id="KW-0238">DNA-binding</keyword>
<dbReference type="GO" id="GO:0032993">
    <property type="term" value="C:protein-DNA complex"/>
    <property type="evidence" value="ECO:0007669"/>
    <property type="project" value="TreeGrafter"/>
</dbReference>
<dbReference type="Gene3D" id="3.40.190.10">
    <property type="entry name" value="Periplasmic binding protein-like II"/>
    <property type="match status" value="2"/>
</dbReference>
<gene>
    <name evidence="6" type="ORF">IF129_19430</name>
</gene>
<dbReference type="SUPFAM" id="SSF53850">
    <property type="entry name" value="Periplasmic binding protein-like II"/>
    <property type="match status" value="1"/>
</dbReference>
<sequence length="335" mass="35615">MELEVRHLRALCAIADAGSVRAAARRLSMTQPSLTTQLRRIENALGGRLFVRERTGSRPTPLGRTVLSRARPIVAEMAALITEAREAVLRTDEARLRVGSTGGTGSSTVVGWLRRLHARYPGVDTTVHFEVSANLLLRMVAAGQLDAAFVHEVAGCPLQPPPGLEQRVLVEREPQFVAVSASHPAAHRAEIDLADVAQDSWMVDPAADGEWDGLRRVFAAAGLNPKVVLGDYNTAGILTAAGEVVMPCQPTSASRPGLVVRPLAGDPLTVRLLLVSRPSPAPGTDADEVFSALREAYTEIARGCDAYRRWLLRHGSPLLAGDPGAESPAGPPPAG</sequence>
<proteinExistence type="inferred from homology"/>
<dbReference type="Pfam" id="PF00126">
    <property type="entry name" value="HTH_1"/>
    <property type="match status" value="1"/>
</dbReference>
<evidence type="ECO:0000256" key="3">
    <source>
        <dbReference type="ARBA" id="ARBA00023125"/>
    </source>
</evidence>
<name>A0A927F2V0_9ACTN</name>
<dbReference type="PANTHER" id="PTHR30346:SF30">
    <property type="entry name" value="SMALL NEUTRAL PROTEASE REGULATORY PROTEIN"/>
    <property type="match status" value="1"/>
</dbReference>
<dbReference type="EMBL" id="JACXYU010000011">
    <property type="protein sequence ID" value="MBD3933717.1"/>
    <property type="molecule type" value="Genomic_DNA"/>
</dbReference>
<evidence type="ECO:0000256" key="4">
    <source>
        <dbReference type="ARBA" id="ARBA00023163"/>
    </source>
</evidence>
<dbReference type="PANTHER" id="PTHR30346">
    <property type="entry name" value="TRANSCRIPTIONAL DUAL REGULATOR HCAR-RELATED"/>
    <property type="match status" value="1"/>
</dbReference>
<dbReference type="Proteomes" id="UP000632289">
    <property type="component" value="Unassembled WGS sequence"/>
</dbReference>
<dbReference type="RefSeq" id="WP_191211006.1">
    <property type="nucleotide sequence ID" value="NZ_BAABKL010000033.1"/>
</dbReference>
<dbReference type="PRINTS" id="PR00039">
    <property type="entry name" value="HTHLYSR"/>
</dbReference>
<feature type="domain" description="HTH lysR-type" evidence="5">
    <location>
        <begin position="1"/>
        <end position="60"/>
    </location>
</feature>
<dbReference type="InterPro" id="IPR036388">
    <property type="entry name" value="WH-like_DNA-bd_sf"/>
</dbReference>
<keyword evidence="7" id="KW-1185">Reference proteome</keyword>
<dbReference type="PROSITE" id="PS50931">
    <property type="entry name" value="HTH_LYSR"/>
    <property type="match status" value="1"/>
</dbReference>